<organism evidence="2 3">
    <name type="scientific">Nostoc azollae (strain 0708)</name>
    <name type="common">Anabaena azollae (strain 0708)</name>
    <dbReference type="NCBI Taxonomy" id="551115"/>
    <lineage>
        <taxon>Bacteria</taxon>
        <taxon>Bacillati</taxon>
        <taxon>Cyanobacteriota</taxon>
        <taxon>Cyanophyceae</taxon>
        <taxon>Nostocales</taxon>
        <taxon>Nostocaceae</taxon>
        <taxon>Trichormus</taxon>
    </lineage>
</organism>
<gene>
    <name evidence="2" type="ordered locus">Aazo_1997</name>
</gene>
<evidence type="ECO:0008006" key="4">
    <source>
        <dbReference type="Google" id="ProtNLM"/>
    </source>
</evidence>
<feature type="compositionally biased region" description="Polar residues" evidence="1">
    <location>
        <begin position="234"/>
        <end position="268"/>
    </location>
</feature>
<accession>D7DWE9</accession>
<keyword evidence="3" id="KW-1185">Reference proteome</keyword>
<dbReference type="OrthoDB" id="425813at2"/>
<sequence>MPRPNSVIRRYTPPTCTLEILAHSSPLSKWMGQTVIKQLRFQLHFHDPTLPEESKVPVQGDQDQLEALCHAVTHYRQKLLQQSADSFCFNLLEPQRSNTACEQTELNEVASTSPLPKTTDTSSMSIIEATIYVESSDHLTHKLFLGSLGNAISSPVIQLTLLQLFDLANALDEYSTDVITLPNLKGDSSFPSVPSWTPIAAILVLALGLTPLTWHYANNIRQNNEQTAKKPASTADQIALESSPSLNNPPTGINTSGNLPTPPSNTAALQIPNLDPPPPPADPSLTSNPLDFPNATVPATNPILPKNLTIPQTNKPVISSNLGLPLSTQANVPQNGTRVITQSGINSTNRQDLSLTDISSVSNIRPSVTTLPNEIQAQTSAPVTSQPDSQQLGKIADSSVTTSSLATDDNLVTKLRSARNSSLPTDVAVKENTLFDIPQVAEAREYLQKRWQPPTGFSQTLEYSLMLGVDGSVERILPLNRAAREYVNSTGIPEIGKTFVSTNKSGRNIKLRAVFSPDGKVQTFPETP</sequence>
<dbReference type="HOGENOM" id="CLU_038555_0_0_3"/>
<dbReference type="Proteomes" id="UP000001511">
    <property type="component" value="Chromosome"/>
</dbReference>
<protein>
    <recommendedName>
        <fullName evidence="4">DUF4335 domain-containing protein</fullName>
    </recommendedName>
</protein>
<dbReference type="KEGG" id="naz:Aazo_1997"/>
<evidence type="ECO:0000256" key="1">
    <source>
        <dbReference type="SAM" id="MobiDB-lite"/>
    </source>
</evidence>
<name>D7DWE9_NOSA0</name>
<reference evidence="2 3" key="1">
    <citation type="journal article" date="2010" name="PLoS ONE">
        <title>Genome erosion in a nitrogen-fixing vertically transmitted endosymbiotic multicellular cyanobacterium.</title>
        <authorList>
            <person name="Ran L."/>
            <person name="Larsson J."/>
            <person name="Vigil-Stenman T."/>
            <person name="Nylander J.A."/>
            <person name="Ininbergs K."/>
            <person name="Zheng W.W."/>
            <person name="Lapidus A."/>
            <person name="Lowry S."/>
            <person name="Haselkorn R."/>
            <person name="Bergman B."/>
        </authorList>
    </citation>
    <scope>NUCLEOTIDE SEQUENCE [LARGE SCALE GENOMIC DNA]</scope>
    <source>
        <strain evidence="2 3">0708</strain>
    </source>
</reference>
<dbReference type="AlphaFoldDB" id="D7DWE9"/>
<dbReference type="EMBL" id="CP002059">
    <property type="protein sequence ID" value="ADI64066.1"/>
    <property type="molecule type" value="Genomic_DNA"/>
</dbReference>
<dbReference type="RefSeq" id="WP_013191083.1">
    <property type="nucleotide sequence ID" value="NC_014248.1"/>
</dbReference>
<proteinExistence type="predicted"/>
<evidence type="ECO:0000313" key="3">
    <source>
        <dbReference type="Proteomes" id="UP000001511"/>
    </source>
</evidence>
<feature type="region of interest" description="Disordered" evidence="1">
    <location>
        <begin position="225"/>
        <end position="298"/>
    </location>
</feature>
<evidence type="ECO:0000313" key="2">
    <source>
        <dbReference type="EMBL" id="ADI64066.1"/>
    </source>
</evidence>
<dbReference type="eggNOG" id="COG3266">
    <property type="taxonomic scope" value="Bacteria"/>
</dbReference>
<dbReference type="InterPro" id="IPR025569">
    <property type="entry name" value="DUF4335"/>
</dbReference>
<feature type="region of interest" description="Disordered" evidence="1">
    <location>
        <begin position="377"/>
        <end position="399"/>
    </location>
</feature>
<dbReference type="STRING" id="551115.Aazo_1997"/>
<dbReference type="Pfam" id="PF14233">
    <property type="entry name" value="DUF4335"/>
    <property type="match status" value="1"/>
</dbReference>